<accession>A0ACC1HUN3</accession>
<sequence>MADDTFRLIVSGTRTYRVRQTGFLSSSLEAATHYSKFHHNEAHQTVELHHTGALAKRSITVPHQLHHYIIGRGGDTLRRLMAETNTRITIPSRSKHGGGRDEILIESAIGAGQAGGEGSDAAVSLAESAVLEAETRIGQIVAENLHKVPYTHFISIPISDSSIQRRVRSLQTEIQAMHKQRAASTASKSETSDSQNVSAVMANCIMSPQNPGSLHLTLGMLRLLNQKEVENAVRVLKSLSQEIYDMVGTRSLRATLRGVKVMGNDPKKCRILYIGVEDNEKLREVCEFIRKRFQEEGLLQIDEKEEAELLLHMTILRVHLNGDGSDRNHGKKQGGFIDATNICQQFDDTKMGEFRIGQVQIARRFKFTDDGAFHSEEAVAMYYKQNCLCYDDGKEYY</sequence>
<organism evidence="1 2">
    <name type="scientific">Spiromyces aspiralis</name>
    <dbReference type="NCBI Taxonomy" id="68401"/>
    <lineage>
        <taxon>Eukaryota</taxon>
        <taxon>Fungi</taxon>
        <taxon>Fungi incertae sedis</taxon>
        <taxon>Zoopagomycota</taxon>
        <taxon>Kickxellomycotina</taxon>
        <taxon>Kickxellomycetes</taxon>
        <taxon>Kickxellales</taxon>
        <taxon>Kickxellaceae</taxon>
        <taxon>Spiromyces</taxon>
    </lineage>
</organism>
<keyword evidence="2" id="KW-1185">Reference proteome</keyword>
<evidence type="ECO:0000313" key="2">
    <source>
        <dbReference type="Proteomes" id="UP001145114"/>
    </source>
</evidence>
<proteinExistence type="predicted"/>
<dbReference type="Proteomes" id="UP001145114">
    <property type="component" value="Unassembled WGS sequence"/>
</dbReference>
<reference evidence="1" key="1">
    <citation type="submission" date="2022-06" db="EMBL/GenBank/DDBJ databases">
        <title>Phylogenomic reconstructions and comparative analyses of Kickxellomycotina fungi.</title>
        <authorList>
            <person name="Reynolds N.K."/>
            <person name="Stajich J.E."/>
            <person name="Barry K."/>
            <person name="Grigoriev I.V."/>
            <person name="Crous P."/>
            <person name="Smith M.E."/>
        </authorList>
    </citation>
    <scope>NUCLEOTIDE SEQUENCE</scope>
    <source>
        <strain evidence="1">RSA 2271</strain>
    </source>
</reference>
<protein>
    <submittedName>
        <fullName evidence="1">Activating signal cointegrator 1 complex subunit</fullName>
    </submittedName>
</protein>
<evidence type="ECO:0000313" key="1">
    <source>
        <dbReference type="EMBL" id="KAJ1679982.1"/>
    </source>
</evidence>
<name>A0ACC1HUN3_9FUNG</name>
<gene>
    <name evidence="1" type="primary">ASCC1</name>
    <name evidence="1" type="ORF">EV182_000920</name>
</gene>
<dbReference type="EMBL" id="JAMZIH010000088">
    <property type="protein sequence ID" value="KAJ1679982.1"/>
    <property type="molecule type" value="Genomic_DNA"/>
</dbReference>
<comment type="caution">
    <text evidence="1">The sequence shown here is derived from an EMBL/GenBank/DDBJ whole genome shotgun (WGS) entry which is preliminary data.</text>
</comment>